<evidence type="ECO:0000313" key="2">
    <source>
        <dbReference type="EMBL" id="GAC15959.1"/>
    </source>
</evidence>
<organism evidence="2 3">
    <name type="scientific">Aliiglaciecola lipolytica E3</name>
    <dbReference type="NCBI Taxonomy" id="1127673"/>
    <lineage>
        <taxon>Bacteria</taxon>
        <taxon>Pseudomonadati</taxon>
        <taxon>Pseudomonadota</taxon>
        <taxon>Gammaproteobacteria</taxon>
        <taxon>Alteromonadales</taxon>
        <taxon>Alteromonadaceae</taxon>
        <taxon>Aliiglaciecola</taxon>
    </lineage>
</organism>
<proteinExistence type="predicted"/>
<comment type="caution">
    <text evidence="2">The sequence shown here is derived from an EMBL/GenBank/DDBJ whole genome shotgun (WGS) entry which is preliminary data.</text>
</comment>
<evidence type="ECO:0008006" key="4">
    <source>
        <dbReference type="Google" id="ProtNLM"/>
    </source>
</evidence>
<evidence type="ECO:0000313" key="3">
    <source>
        <dbReference type="Proteomes" id="UP000006334"/>
    </source>
</evidence>
<dbReference type="Pfam" id="PF10987">
    <property type="entry name" value="DUF2806"/>
    <property type="match status" value="1"/>
</dbReference>
<dbReference type="OrthoDB" id="886161at2"/>
<reference evidence="2 3" key="1">
    <citation type="journal article" date="2017" name="Antonie Van Leeuwenhoek">
        <title>Rhizobium rhizosphaerae sp. nov., a novel species isolated from rice rhizosphere.</title>
        <authorList>
            <person name="Zhao J.J."/>
            <person name="Zhang J."/>
            <person name="Zhang R.J."/>
            <person name="Zhang C.W."/>
            <person name="Yin H.Q."/>
            <person name="Zhang X.X."/>
        </authorList>
    </citation>
    <scope>NUCLEOTIDE SEQUENCE [LARGE SCALE GENOMIC DNA]</scope>
    <source>
        <strain evidence="2 3">E3</strain>
    </source>
</reference>
<name>K6X5S2_9ALTE</name>
<sequence length="299" mass="34110">MKIESNSPPPNLIKPENTTPNKKVQETPTSPQKPISENTKQIKTKMLQWFSRAGIATGKGSSLEQDLHKKVNRHQFVKAQRKLKNLERILSLAMDYSQEQNVQDELDPDWFFSFSEMAENVNSPAMQELWAKIFTVEISAPGSFSLRTLQILKNLTHKDAKILKLAVGIASRKKDEHGLKIIFGYHRKPSILSIFKLTKNEQINLAVHGLAYPDLLSLMDLGLIYSSEIETSELATQSRMQYRCANETFHLAPKKRGLSLQYYKFTSTGFELARLINSKANTHYIEDLQKLLSAEFDIN</sequence>
<protein>
    <recommendedName>
        <fullName evidence="4">TIGR03899 family protein</fullName>
    </recommendedName>
</protein>
<dbReference type="NCBIfam" id="TIGR03899">
    <property type="entry name" value="TIGR03899 family protein"/>
    <property type="match status" value="1"/>
</dbReference>
<accession>K6X5S2</accession>
<dbReference type="Proteomes" id="UP000006334">
    <property type="component" value="Unassembled WGS sequence"/>
</dbReference>
<evidence type="ECO:0000256" key="1">
    <source>
        <dbReference type="SAM" id="MobiDB-lite"/>
    </source>
</evidence>
<keyword evidence="3" id="KW-1185">Reference proteome</keyword>
<dbReference type="STRING" id="1127673.GLIP_3345"/>
<dbReference type="EMBL" id="BAEN01000065">
    <property type="protein sequence ID" value="GAC15959.1"/>
    <property type="molecule type" value="Genomic_DNA"/>
</dbReference>
<feature type="compositionally biased region" description="Polar residues" evidence="1">
    <location>
        <begin position="16"/>
        <end position="38"/>
    </location>
</feature>
<feature type="region of interest" description="Disordered" evidence="1">
    <location>
        <begin position="1"/>
        <end position="38"/>
    </location>
</feature>
<gene>
    <name evidence="2" type="ORF">GLIP_3345</name>
</gene>
<dbReference type="RefSeq" id="WP_008845763.1">
    <property type="nucleotide sequence ID" value="NZ_BAEN01000065.1"/>
</dbReference>
<dbReference type="eggNOG" id="ENOG5031NZV">
    <property type="taxonomic scope" value="Bacteria"/>
</dbReference>
<dbReference type="InterPro" id="IPR021254">
    <property type="entry name" value="DUF2806"/>
</dbReference>
<dbReference type="AlphaFoldDB" id="K6X5S2"/>